<name>A0A127PJC8_9BURK</name>
<evidence type="ECO:0000313" key="1">
    <source>
        <dbReference type="EMBL" id="AMO97922.1"/>
    </source>
</evidence>
<protein>
    <submittedName>
        <fullName evidence="1">Uncharacterized protein</fullName>
    </submittedName>
</protein>
<sequence>MQFLKKNHFFSELFFLQFKKSSYLKMRKRRDPKRGLWISLWITTGI</sequence>
<evidence type="ECO:0000313" key="2">
    <source>
        <dbReference type="Proteomes" id="UP000072421"/>
    </source>
</evidence>
<dbReference type="AlphaFoldDB" id="A0A127PJC8"/>
<dbReference type="EMBL" id="CP013232">
    <property type="protein sequence ID" value="AMO97922.1"/>
    <property type="molecule type" value="Genomic_DNA"/>
</dbReference>
<accession>A0A127PJC8</accession>
<gene>
    <name evidence="1" type="ORF">CFter6_5355</name>
</gene>
<dbReference type="Proteomes" id="UP000072421">
    <property type="component" value="Chromosome"/>
</dbReference>
<organism evidence="1">
    <name type="scientific">Collimonas fungivorans</name>
    <dbReference type="NCBI Taxonomy" id="158899"/>
    <lineage>
        <taxon>Bacteria</taxon>
        <taxon>Pseudomonadati</taxon>
        <taxon>Pseudomonadota</taxon>
        <taxon>Betaproteobacteria</taxon>
        <taxon>Burkholderiales</taxon>
        <taxon>Oxalobacteraceae</taxon>
        <taxon>Collimonas</taxon>
    </lineage>
</organism>
<proteinExistence type="predicted"/>
<dbReference type="PATRIC" id="fig|158899.10.peg.5275"/>
<reference evidence="1 2" key="1">
    <citation type="submission" date="2015-11" db="EMBL/GenBank/DDBJ databases">
        <title>Exploring the genomic traits of fungus-feeding bacterial genus Collimonas.</title>
        <authorList>
            <person name="Song C."/>
            <person name="Schmidt R."/>
            <person name="de Jager V."/>
            <person name="Krzyzanowska D."/>
            <person name="Jongedijk E."/>
            <person name="Cankar K."/>
            <person name="Beekwilder J."/>
            <person name="van Veen A."/>
            <person name="de Boer W."/>
            <person name="van Veen J.A."/>
            <person name="Garbeva P."/>
        </authorList>
    </citation>
    <scope>NUCLEOTIDE SEQUENCE [LARGE SCALE GENOMIC DNA]</scope>
    <source>
        <strain evidence="1 2">Ter6</strain>
    </source>
</reference>